<dbReference type="EMBL" id="RJLM01000002">
    <property type="protein sequence ID" value="RWX56404.1"/>
    <property type="molecule type" value="Genomic_DNA"/>
</dbReference>
<reference evidence="2 3" key="1">
    <citation type="submission" date="2018-11" db="EMBL/GenBank/DDBJ databases">
        <title>Photobacterium sp. BEI247 sp. nov., a marine bacterium isolated from Yongle Blue Hole in the South China Sea.</title>
        <authorList>
            <person name="Wang X."/>
        </authorList>
    </citation>
    <scope>NUCLEOTIDE SEQUENCE [LARGE SCALE GENOMIC DNA]</scope>
    <source>
        <strain evidence="3">BEI247</strain>
    </source>
</reference>
<evidence type="ECO:0000313" key="3">
    <source>
        <dbReference type="Proteomes" id="UP000287563"/>
    </source>
</evidence>
<organism evidence="2 3">
    <name type="scientific">Photobacterium chitinilyticum</name>
    <dbReference type="NCBI Taxonomy" id="2485123"/>
    <lineage>
        <taxon>Bacteria</taxon>
        <taxon>Pseudomonadati</taxon>
        <taxon>Pseudomonadota</taxon>
        <taxon>Gammaproteobacteria</taxon>
        <taxon>Vibrionales</taxon>
        <taxon>Vibrionaceae</taxon>
        <taxon>Photobacterium</taxon>
    </lineage>
</organism>
<proteinExistence type="predicted"/>
<accession>A0A3S3UN82</accession>
<dbReference type="GO" id="GO:0015074">
    <property type="term" value="P:DNA integration"/>
    <property type="evidence" value="ECO:0007669"/>
    <property type="project" value="InterPro"/>
</dbReference>
<comment type="caution">
    <text evidence="2">The sequence shown here is derived from an EMBL/GenBank/DDBJ whole genome shotgun (WGS) entry which is preliminary data.</text>
</comment>
<feature type="domain" description="Integrase catalytic" evidence="1">
    <location>
        <begin position="4"/>
        <end position="25"/>
    </location>
</feature>
<evidence type="ECO:0000259" key="1">
    <source>
        <dbReference type="Pfam" id="PF13333"/>
    </source>
</evidence>
<dbReference type="AlphaFoldDB" id="A0A3S3UN82"/>
<protein>
    <recommendedName>
        <fullName evidence="1">Integrase catalytic domain-containing protein</fullName>
    </recommendedName>
</protein>
<keyword evidence="3" id="KW-1185">Reference proteome</keyword>
<dbReference type="Proteomes" id="UP000287563">
    <property type="component" value="Unassembled WGS sequence"/>
</dbReference>
<evidence type="ECO:0000313" key="2">
    <source>
        <dbReference type="EMBL" id="RWX56404.1"/>
    </source>
</evidence>
<gene>
    <name evidence="2" type="ORF">EDI28_09040</name>
</gene>
<dbReference type="Pfam" id="PF13333">
    <property type="entry name" value="rve_2"/>
    <property type="match status" value="1"/>
</dbReference>
<dbReference type="InterPro" id="IPR001584">
    <property type="entry name" value="Integrase_cat-core"/>
</dbReference>
<sequence>MQSLKNADELIERIEEYIEYYNTKRNELR</sequence>
<name>A0A3S3UN82_9GAMM</name>